<accession>Q93TD0</accession>
<evidence type="ECO:0000313" key="3">
    <source>
        <dbReference type="EMBL" id="AAK49560.1"/>
    </source>
</evidence>
<dbReference type="PANTHER" id="PTHR30121">
    <property type="entry name" value="UNCHARACTERIZED PROTEIN YJGR-RELATED"/>
    <property type="match status" value="1"/>
</dbReference>
<dbReference type="CAZy" id="GH23">
    <property type="family name" value="Glycoside Hydrolase Family 23"/>
</dbReference>
<sequence length="868" mass="94778">MLTTSAFLALAMQCAPSIHPATLTPIVKTESSFNPYAIGVVGKVLPRQPQSLDEAVLAVKKLVAEGADFSIGLGQINRQHFDVSRPEPVFEPCTNLRMAAAVLEQCYAATSAKEQNRQAALHKAISCYYSGNPRRGFKAEAAFGGSSHVQRVLANAGTTTVTVPALEGGSAEPSQLQRAQVPASTVEAMYPMMKSTENLACSFSLHSTPTGKVKGNPIGDGTGLMPVLTANQALYVLNVHDSPPGQNNLGEMLPGHAVFTGQTGVGKTTVEATLLTFLSRFDPLIFGIDYNESLRHLLCALGAEYYTVQPGHFTGVNPFQFHDSPGLRQMLIDLVLCCAGGPAKTDEADQRTIKDSVEAVMAHTNVRLRGMSLLLQNIPHRGGNCLHTRLSKWCRLAGEGREGQYAWVLDSPINQFNAQTYRRLAFDCTQLLKNDYAERHPEVMEAFLNTLFYMKREMHQARPGNLLLNVVAEYWAPLSFKSTADAIKEVLQSGRMRGEILIMDTQYPEQALATPYAAAVIQQVTVTIEALYREGKTAEQVSQVLTKELDFVPERMRVSLVELVATTLGIPKRGEPKGDQAFAQWQAQRAESTADSAATATAEVQTSRANDPDLQSPSELVRREAQWRRDFPMSEADVRASDVVMGLRGEDHAVWIIATDDKSPEAAALLTAYMENDSYREAFKGGLENAYRQVETWPESVKDLDEITAMAVGVVNQVEQRLYPDPQATTGQTAPSRSNVIDGTLIEHGEAPYQHNDDNQMSYFVTLKPEGGKPRTVWGVGLEKAMKDADLKQGAPVRLEDLGTQPVVVQVIEEDGTVTNKTVNRREWSAQPTAPDREVAETTPKGQAIAAGTPELSSPDEDDGMSMD</sequence>
<dbReference type="InterPro" id="IPR008258">
    <property type="entry name" value="Transglycosylase_SLT_dom_1"/>
</dbReference>
<dbReference type="InterPro" id="IPR023346">
    <property type="entry name" value="Lysozyme-like_dom_sf"/>
</dbReference>
<feature type="compositionally biased region" description="Acidic residues" evidence="1">
    <location>
        <begin position="858"/>
        <end position="868"/>
    </location>
</feature>
<dbReference type="CDD" id="cd16892">
    <property type="entry name" value="LT_VirB1-like"/>
    <property type="match status" value="1"/>
</dbReference>
<dbReference type="RefSeq" id="WP_010924800.1">
    <property type="nucleotide sequence ID" value="NC_002759.1"/>
</dbReference>
<organism evidence="3">
    <name type="scientific">Pseudomonas syringae pv. maculicola str. M6</name>
    <dbReference type="NCBI Taxonomy" id="698750"/>
    <lineage>
        <taxon>Bacteria</taxon>
        <taxon>Pseudomonadati</taxon>
        <taxon>Pseudomonadota</taxon>
        <taxon>Gammaproteobacteria</taxon>
        <taxon>Pseudomonadales</taxon>
        <taxon>Pseudomonadaceae</taxon>
        <taxon>Pseudomonas</taxon>
    </lineage>
</organism>
<dbReference type="SUPFAM" id="SSF52540">
    <property type="entry name" value="P-loop containing nucleoside triphosphate hydrolases"/>
    <property type="match status" value="1"/>
</dbReference>
<feature type="compositionally biased region" description="Low complexity" evidence="1">
    <location>
        <begin position="592"/>
        <end position="603"/>
    </location>
</feature>
<geneLocation type="plasmid" evidence="3">
    <name>pFKN</name>
</geneLocation>
<dbReference type="SUPFAM" id="SSF53955">
    <property type="entry name" value="Lysozyme-like"/>
    <property type="match status" value="1"/>
</dbReference>
<dbReference type="Gene3D" id="1.10.8.730">
    <property type="match status" value="1"/>
</dbReference>
<dbReference type="InterPro" id="IPR027417">
    <property type="entry name" value="P-loop_NTPase"/>
</dbReference>
<keyword evidence="3" id="KW-0614">Plasmid</keyword>
<dbReference type="Pfam" id="PF01464">
    <property type="entry name" value="SLT"/>
    <property type="match status" value="1"/>
</dbReference>
<dbReference type="AlphaFoldDB" id="Q93TD0"/>
<evidence type="ECO:0000259" key="2">
    <source>
        <dbReference type="Pfam" id="PF01464"/>
    </source>
</evidence>
<dbReference type="InterPro" id="IPR051162">
    <property type="entry name" value="T4SS_component"/>
</dbReference>
<evidence type="ECO:0000256" key="1">
    <source>
        <dbReference type="SAM" id="MobiDB-lite"/>
    </source>
</evidence>
<dbReference type="PATRIC" id="fig|698750.3.peg.4446"/>
<dbReference type="Gene3D" id="3.40.50.300">
    <property type="entry name" value="P-loop containing nucleotide triphosphate hydrolases"/>
    <property type="match status" value="1"/>
</dbReference>
<feature type="region of interest" description="Disordered" evidence="1">
    <location>
        <begin position="828"/>
        <end position="868"/>
    </location>
</feature>
<dbReference type="EMBL" id="AF359557">
    <property type="protein sequence ID" value="AAK49560.1"/>
    <property type="molecule type" value="Genomic_DNA"/>
</dbReference>
<feature type="compositionally biased region" description="Polar residues" evidence="1">
    <location>
        <begin position="604"/>
        <end position="618"/>
    </location>
</feature>
<feature type="domain" description="Transglycosylase SLT" evidence="2">
    <location>
        <begin position="11"/>
        <end position="131"/>
    </location>
</feature>
<feature type="region of interest" description="Disordered" evidence="1">
    <location>
        <begin position="592"/>
        <end position="619"/>
    </location>
</feature>
<dbReference type="PANTHER" id="PTHR30121:SF6">
    <property type="entry name" value="SLR6007 PROTEIN"/>
    <property type="match status" value="1"/>
</dbReference>
<name>Q93TD0_PSEYM</name>
<dbReference type="Gene3D" id="1.10.530.10">
    <property type="match status" value="1"/>
</dbReference>
<protein>
    <recommendedName>
        <fullName evidence="2">Transglycosylase SLT domain-containing protein</fullName>
    </recommendedName>
</protein>
<proteinExistence type="predicted"/>
<reference evidence="3" key="1">
    <citation type="submission" date="2001-03" db="EMBL/GenBank/DDBJ databases">
        <authorList>
            <person name="Rohmer L.M."/>
            <person name="Marchesini P."/>
            <person name="Kjemtrup S."/>
            <person name="Chang J.H."/>
            <person name="Dangl J.L."/>
        </authorList>
    </citation>
    <scope>NUCLEOTIDE SEQUENCE</scope>
    <source>
        <strain evidence="3">M6</strain>
        <plasmid evidence="3">pFKN</plasmid>
    </source>
</reference>
<reference evidence="3" key="2">
    <citation type="journal article" date="2003" name="Mol. Microbiol.">
        <title>Nucleotide sequence, functional characterization and evolution of pFKN, a virulence plasmid in Pseudomonas syringae pathovar maculicola.</title>
        <authorList>
            <person name="Rohmer L."/>
            <person name="Kjemtrup S."/>
            <person name="Marchesini P."/>
            <person name="Dangl J.L."/>
        </authorList>
    </citation>
    <scope>NUCLEOTIDE SEQUENCE</scope>
    <source>
        <strain evidence="3">M6</strain>
        <plasmid evidence="3">pFKN</plasmid>
    </source>
</reference>